<reference evidence="5 6" key="1">
    <citation type="journal article" date="2018" name="Nat. Biotechnol.">
        <title>A standardized bacterial taxonomy based on genome phylogeny substantially revises the tree of life.</title>
        <authorList>
            <person name="Parks D.H."/>
            <person name="Chuvochina M."/>
            <person name="Waite D.W."/>
            <person name="Rinke C."/>
            <person name="Skarshewski A."/>
            <person name="Chaumeil P.A."/>
            <person name="Hugenholtz P."/>
        </authorList>
    </citation>
    <scope>NUCLEOTIDE SEQUENCE [LARGE SCALE GENOMIC DNA]</scope>
    <source>
        <strain evidence="5">UBA9049</strain>
    </source>
</reference>
<dbReference type="SFLD" id="SFLDG01133">
    <property type="entry name" value="C1.5.4:_Enolase-phosphatase_Li"/>
    <property type="match status" value="1"/>
</dbReference>
<name>A0A350RW61_MARNT</name>
<evidence type="ECO:0000256" key="2">
    <source>
        <dbReference type="ARBA" id="ARBA00022801"/>
    </source>
</evidence>
<keyword evidence="2 4" id="KW-0378">Hydrolase</keyword>
<dbReference type="NCBIfam" id="TIGR01549">
    <property type="entry name" value="HAD-SF-IA-v1"/>
    <property type="match status" value="1"/>
</dbReference>
<dbReference type="RefSeq" id="WP_273031831.1">
    <property type="nucleotide sequence ID" value="NZ_CAXEXJ010000070.1"/>
</dbReference>
<evidence type="ECO:0000256" key="1">
    <source>
        <dbReference type="ARBA" id="ARBA00022605"/>
    </source>
</evidence>
<dbReference type="Gene3D" id="3.40.50.1000">
    <property type="entry name" value="HAD superfamily/HAD-like"/>
    <property type="match status" value="1"/>
</dbReference>
<dbReference type="GO" id="GO:0043874">
    <property type="term" value="F:acireductone synthase activity"/>
    <property type="evidence" value="ECO:0007669"/>
    <property type="project" value="UniProtKB-EC"/>
</dbReference>
<dbReference type="InterPro" id="IPR023214">
    <property type="entry name" value="HAD_sf"/>
</dbReference>
<evidence type="ECO:0000256" key="3">
    <source>
        <dbReference type="ARBA" id="ARBA00023167"/>
    </source>
</evidence>
<evidence type="ECO:0000256" key="4">
    <source>
        <dbReference type="HAMAP-Rule" id="MF_01681"/>
    </source>
</evidence>
<keyword evidence="3 4" id="KW-0486">Methionine biosynthesis</keyword>
<comment type="subunit">
    <text evidence="4">Monomer.</text>
</comment>
<accession>A0A350RW61</accession>
<dbReference type="SFLD" id="SFLDG01129">
    <property type="entry name" value="C1.5:_HAD__Beta-PGM__Phosphata"/>
    <property type="match status" value="1"/>
</dbReference>
<dbReference type="Pfam" id="PF00702">
    <property type="entry name" value="Hydrolase"/>
    <property type="match status" value="1"/>
</dbReference>
<dbReference type="Gene3D" id="1.10.720.60">
    <property type="match status" value="1"/>
</dbReference>
<protein>
    <recommendedName>
        <fullName evidence="4">Enolase-phosphatase E1</fullName>
        <ecNumber evidence="4">3.1.3.77</ecNumber>
    </recommendedName>
    <alternativeName>
        <fullName evidence="4">2,3-diketo-5-methylthio-1-phosphopentane phosphatase</fullName>
    </alternativeName>
</protein>
<dbReference type="GO" id="GO:0019509">
    <property type="term" value="P:L-methionine salvage from methylthioadenosine"/>
    <property type="evidence" value="ECO:0007669"/>
    <property type="project" value="UniProtKB-UniRule"/>
</dbReference>
<dbReference type="SFLD" id="SFLDF00044">
    <property type="entry name" value="enolase-phosphatase"/>
    <property type="match status" value="1"/>
</dbReference>
<dbReference type="EMBL" id="DLYI01000284">
    <property type="protein sequence ID" value="HAC30201.1"/>
    <property type="molecule type" value="Genomic_DNA"/>
</dbReference>
<dbReference type="FunFam" id="3.40.50.1000:FF:000079">
    <property type="entry name" value="Enolase-phosphatase E1"/>
    <property type="match status" value="1"/>
</dbReference>
<dbReference type="InterPro" id="IPR023943">
    <property type="entry name" value="Enolase-ppase_E1"/>
</dbReference>
<comment type="similarity">
    <text evidence="4">Belongs to the HAD-like hydrolase superfamily. MasA/MtnC family.</text>
</comment>
<comment type="cofactor">
    <cofactor evidence="4">
        <name>Mg(2+)</name>
        <dbReference type="ChEBI" id="CHEBI:18420"/>
    </cofactor>
    <text evidence="4">Binds 1 Mg(2+) ion per subunit.</text>
</comment>
<dbReference type="GO" id="GO:0043715">
    <property type="term" value="F:2,3-diketo-5-methylthiopentyl-1-phosphate enolase activity"/>
    <property type="evidence" value="ECO:0007669"/>
    <property type="project" value="UniProtKB-UniRule"/>
</dbReference>
<proteinExistence type="inferred from homology"/>
<dbReference type="GO" id="GO:0000287">
    <property type="term" value="F:magnesium ion binding"/>
    <property type="evidence" value="ECO:0007669"/>
    <property type="project" value="UniProtKB-UniRule"/>
</dbReference>
<dbReference type="PANTHER" id="PTHR20371:SF1">
    <property type="entry name" value="ENOLASE-PHOSPHATASE E1"/>
    <property type="match status" value="1"/>
</dbReference>
<dbReference type="InterPro" id="IPR006439">
    <property type="entry name" value="HAD-SF_hydro_IA"/>
</dbReference>
<evidence type="ECO:0000313" key="5">
    <source>
        <dbReference type="EMBL" id="HAC30201.1"/>
    </source>
</evidence>
<gene>
    <name evidence="4 5" type="primary">mtnC</name>
    <name evidence="5" type="ORF">DCF82_20700</name>
</gene>
<dbReference type="EC" id="3.1.3.77" evidence="4"/>
<keyword evidence="4" id="KW-0460">Magnesium</keyword>
<keyword evidence="4" id="KW-0479">Metal-binding</keyword>
<dbReference type="CDD" id="cd01629">
    <property type="entry name" value="HAD_EP"/>
    <property type="match status" value="1"/>
</dbReference>
<comment type="function">
    <text evidence="4">Bifunctional enzyme that catalyzes the enolization of 2,3-diketo-5-methylthiopentyl-1-phosphate (DK-MTP-1-P) into the intermediate 2-hydroxy-3-keto-5-methylthiopentenyl-1-phosphate (HK-MTPenyl-1-P), which is then dephosphorylated to form the acireductone 1,2-dihydroxy-3-keto-5-methylthiopentene (DHK-MTPene).</text>
</comment>
<dbReference type="Proteomes" id="UP000261325">
    <property type="component" value="Unassembled WGS sequence"/>
</dbReference>
<dbReference type="SFLD" id="SFLDS00003">
    <property type="entry name" value="Haloacid_Dehalogenase"/>
    <property type="match status" value="1"/>
</dbReference>
<dbReference type="UniPathway" id="UPA00904">
    <property type="reaction ID" value="UER00876"/>
</dbReference>
<organism evidence="5 6">
    <name type="scientific">Marinobacter nauticus</name>
    <name type="common">Marinobacter hydrocarbonoclasticus</name>
    <name type="synonym">Marinobacter aquaeolei</name>
    <dbReference type="NCBI Taxonomy" id="2743"/>
    <lineage>
        <taxon>Bacteria</taxon>
        <taxon>Pseudomonadati</taxon>
        <taxon>Pseudomonadota</taxon>
        <taxon>Gammaproteobacteria</taxon>
        <taxon>Pseudomonadales</taxon>
        <taxon>Marinobacteraceae</taxon>
        <taxon>Marinobacter</taxon>
    </lineage>
</organism>
<dbReference type="NCBIfam" id="TIGR01691">
    <property type="entry name" value="enolase-ppase"/>
    <property type="match status" value="1"/>
</dbReference>
<sequence length="230" mass="25740">MIRVILTDIEGTTSSISFVHDVLFPYASEHLPEFIRANHQTLPAVAEQLARVAEISGTDRKDIDGLINVLQEWIAEDRKEGALKALQGMVWEQGYYSGELKGHIYPDAADYLKRWHDRGLRLFVYSSGSVKAQKLIFGHSNEGDFTVFFSGYFDTAVGGKKESQSYRNILAELGVDAGTVLFLSDVEEELRAAEEAGLKTAWLVREGELPDTARVVARDFSEVDALLRKR</sequence>
<comment type="caution">
    <text evidence="5">The sequence shown here is derived from an EMBL/GenBank/DDBJ whole genome shotgun (WGS) entry which is preliminary data.</text>
</comment>
<dbReference type="HAMAP" id="MF_01681">
    <property type="entry name" value="Salvage_MtnC"/>
    <property type="match status" value="1"/>
</dbReference>
<comment type="pathway">
    <text evidence="4">Amino-acid biosynthesis; L-methionine biosynthesis via salvage pathway; L-methionine from S-methyl-5-thio-alpha-D-ribose 1-phosphate: step 3/6.</text>
</comment>
<dbReference type="SUPFAM" id="SSF56784">
    <property type="entry name" value="HAD-like"/>
    <property type="match status" value="1"/>
</dbReference>
<dbReference type="InterPro" id="IPR036412">
    <property type="entry name" value="HAD-like_sf"/>
</dbReference>
<dbReference type="PRINTS" id="PR00413">
    <property type="entry name" value="HADHALOGNASE"/>
</dbReference>
<dbReference type="GO" id="GO:0043716">
    <property type="term" value="F:2-hydroxy-3-keto-5-methylthiopentenyl-1-phosphate phosphatase activity"/>
    <property type="evidence" value="ECO:0007669"/>
    <property type="project" value="UniProtKB-UniRule"/>
</dbReference>
<comment type="catalytic activity">
    <reaction evidence="4">
        <text>5-methylsulfanyl-2,3-dioxopentyl phosphate + H2O = 1,2-dihydroxy-5-(methylsulfanyl)pent-1-en-3-one + phosphate</text>
        <dbReference type="Rhea" id="RHEA:21700"/>
        <dbReference type="ChEBI" id="CHEBI:15377"/>
        <dbReference type="ChEBI" id="CHEBI:43474"/>
        <dbReference type="ChEBI" id="CHEBI:49252"/>
        <dbReference type="ChEBI" id="CHEBI:58828"/>
        <dbReference type="EC" id="3.1.3.77"/>
    </reaction>
</comment>
<comment type="pathway">
    <text evidence="4">Amino-acid biosynthesis; L-methionine biosynthesis via salvage pathway; L-methionine from S-methyl-5-thio-alpha-D-ribose 1-phosphate: step 4/6.</text>
</comment>
<dbReference type="AlphaFoldDB" id="A0A350RW61"/>
<keyword evidence="1 4" id="KW-0028">Amino-acid biosynthesis</keyword>
<dbReference type="PANTHER" id="PTHR20371">
    <property type="entry name" value="ENOLASE-PHOSPHATASE E1"/>
    <property type="match status" value="1"/>
</dbReference>
<evidence type="ECO:0000313" key="6">
    <source>
        <dbReference type="Proteomes" id="UP000261325"/>
    </source>
</evidence>